<organism evidence="3 4">
    <name type="scientific">Xanthocytophaga flava</name>
    <dbReference type="NCBI Taxonomy" id="3048013"/>
    <lineage>
        <taxon>Bacteria</taxon>
        <taxon>Pseudomonadati</taxon>
        <taxon>Bacteroidota</taxon>
        <taxon>Cytophagia</taxon>
        <taxon>Cytophagales</taxon>
        <taxon>Rhodocytophagaceae</taxon>
        <taxon>Xanthocytophaga</taxon>
    </lineage>
</organism>
<protein>
    <submittedName>
        <fullName evidence="3">PriCT-2 domain-containing protein</fullName>
    </submittedName>
</protein>
<accession>A0ABT7CSQ0</accession>
<keyword evidence="1" id="KW-1133">Transmembrane helix</keyword>
<dbReference type="Proteomes" id="UP001228581">
    <property type="component" value="Unassembled WGS sequence"/>
</dbReference>
<evidence type="ECO:0000256" key="1">
    <source>
        <dbReference type="SAM" id="Phobius"/>
    </source>
</evidence>
<sequence length="383" mass="43875">MKGKVVYATPVPPLNLVDPEKIPTKHKENIIRYRETGNSSFKALLSCYNMIALLTDRAAPFNLNKVIFYNNITQIDIDGLEGFFTPEYVRDQLFKFEFVFIASLSVSAKGVFLIIYLPYQILKDGWLSVATLIDKALTDALKRKGIDPPAPRKGNLFSFVDSSKGRNITDVRYISYDPDVKVRMNPEPYEQVTIQKVKIINPPKFNYSNNADFEQRKVEICIEKIITSRTDITASYDDWFNLGCCLVNQFGEKGREYFHSISQFHPTYEPNETDKKFNDCAKANHPISLDLFFNRCKLHNITFADSIKKADIDPPVLLENKTDQYISAFESERPWDGVLEFPSGKKLEFRVRDKPFDCPSADGLPDYPAEWDLPTTNLILQSA</sequence>
<dbReference type="EMBL" id="JASJOT010000023">
    <property type="protein sequence ID" value="MDJ1496551.1"/>
    <property type="molecule type" value="Genomic_DNA"/>
</dbReference>
<feature type="domain" description="Primase C-terminal 2" evidence="2">
    <location>
        <begin position="230"/>
        <end position="282"/>
    </location>
</feature>
<keyword evidence="4" id="KW-1185">Reference proteome</keyword>
<dbReference type="RefSeq" id="WP_314001451.1">
    <property type="nucleotide sequence ID" value="NZ_JASJOT010000023.1"/>
</dbReference>
<evidence type="ECO:0000313" key="4">
    <source>
        <dbReference type="Proteomes" id="UP001228581"/>
    </source>
</evidence>
<gene>
    <name evidence="3" type="ORF">QNI19_26700</name>
</gene>
<comment type="caution">
    <text evidence="3">The sequence shown here is derived from an EMBL/GenBank/DDBJ whole genome shotgun (WGS) entry which is preliminary data.</text>
</comment>
<proteinExistence type="predicted"/>
<dbReference type="InterPro" id="IPR014819">
    <property type="entry name" value="PriCT_2"/>
</dbReference>
<dbReference type="Pfam" id="PF08707">
    <property type="entry name" value="PriCT_2"/>
    <property type="match status" value="1"/>
</dbReference>
<evidence type="ECO:0000313" key="3">
    <source>
        <dbReference type="EMBL" id="MDJ1496551.1"/>
    </source>
</evidence>
<feature type="transmembrane region" description="Helical" evidence="1">
    <location>
        <begin position="98"/>
        <end position="119"/>
    </location>
</feature>
<evidence type="ECO:0000259" key="2">
    <source>
        <dbReference type="Pfam" id="PF08707"/>
    </source>
</evidence>
<keyword evidence="1" id="KW-0472">Membrane</keyword>
<name>A0ABT7CSQ0_9BACT</name>
<keyword evidence="1" id="KW-0812">Transmembrane</keyword>
<reference evidence="3 4" key="1">
    <citation type="submission" date="2023-05" db="EMBL/GenBank/DDBJ databases">
        <authorList>
            <person name="Zhang X."/>
        </authorList>
    </citation>
    <scope>NUCLEOTIDE SEQUENCE [LARGE SCALE GENOMIC DNA]</scope>
    <source>
        <strain evidence="3 4">DM2B3-1</strain>
    </source>
</reference>